<proteinExistence type="inferred from homology"/>
<evidence type="ECO:0000256" key="9">
    <source>
        <dbReference type="ARBA" id="ARBA00022801"/>
    </source>
</evidence>
<dbReference type="Proteomes" id="UP000231057">
    <property type="component" value="Chromosome"/>
</dbReference>
<dbReference type="OrthoDB" id="9806424at2"/>
<dbReference type="KEGG" id="slw:BRW62_03505"/>
<dbReference type="NCBIfam" id="TIGR00593">
    <property type="entry name" value="pola"/>
    <property type="match status" value="1"/>
</dbReference>
<evidence type="ECO:0000256" key="15">
    <source>
        <dbReference type="NCBIfam" id="TIGR00593"/>
    </source>
</evidence>
<dbReference type="NCBIfam" id="NF004397">
    <property type="entry name" value="PRK05755.1"/>
    <property type="match status" value="1"/>
</dbReference>
<dbReference type="SMART" id="SM00475">
    <property type="entry name" value="53EXOc"/>
    <property type="match status" value="1"/>
</dbReference>
<dbReference type="PANTHER" id="PTHR10133:SF27">
    <property type="entry name" value="DNA POLYMERASE NU"/>
    <property type="match status" value="1"/>
</dbReference>
<dbReference type="InterPro" id="IPR002298">
    <property type="entry name" value="DNA_polymerase_A"/>
</dbReference>
<evidence type="ECO:0000259" key="18">
    <source>
        <dbReference type="SMART" id="SM00475"/>
    </source>
</evidence>
<evidence type="ECO:0000256" key="3">
    <source>
        <dbReference type="ARBA" id="ARBA00020311"/>
    </source>
</evidence>
<dbReference type="CDD" id="cd09859">
    <property type="entry name" value="PIN_53EXO"/>
    <property type="match status" value="1"/>
</dbReference>
<dbReference type="InterPro" id="IPR020045">
    <property type="entry name" value="DNA_polI_H3TH"/>
</dbReference>
<protein>
    <recommendedName>
        <fullName evidence="3 15">DNA polymerase I</fullName>
        <ecNumber evidence="2 15">2.7.7.7</ecNumber>
    </recommendedName>
</protein>
<dbReference type="SMART" id="SM00482">
    <property type="entry name" value="POLAc"/>
    <property type="match status" value="1"/>
</dbReference>
<evidence type="ECO:0000259" key="17">
    <source>
        <dbReference type="SMART" id="SM00474"/>
    </source>
</evidence>
<evidence type="ECO:0000256" key="13">
    <source>
        <dbReference type="ARBA" id="ARBA00023204"/>
    </source>
</evidence>
<dbReference type="Pfam" id="PF02739">
    <property type="entry name" value="5_3_exonuc_N"/>
    <property type="match status" value="1"/>
</dbReference>
<evidence type="ECO:0000313" key="20">
    <source>
        <dbReference type="EMBL" id="ATS17963.1"/>
    </source>
</evidence>
<keyword evidence="12 16" id="KW-0238">DNA-binding</keyword>
<accession>A0A2D2Q0H8</accession>
<dbReference type="Gene3D" id="1.10.150.20">
    <property type="entry name" value="5' to 3' exonuclease, C-terminal subdomain"/>
    <property type="match status" value="2"/>
</dbReference>
<dbReference type="SMART" id="SM00279">
    <property type="entry name" value="HhH2"/>
    <property type="match status" value="1"/>
</dbReference>
<dbReference type="InterPro" id="IPR043502">
    <property type="entry name" value="DNA/RNA_pol_sf"/>
</dbReference>
<dbReference type="Pfam" id="PF00476">
    <property type="entry name" value="DNA_pol_A"/>
    <property type="match status" value="1"/>
</dbReference>
<dbReference type="GO" id="GO:0003677">
    <property type="term" value="F:DNA binding"/>
    <property type="evidence" value="ECO:0007669"/>
    <property type="project" value="UniProtKB-UniRule"/>
</dbReference>
<dbReference type="EMBL" id="CP018092">
    <property type="protein sequence ID" value="ATS17963.1"/>
    <property type="molecule type" value="Genomic_DNA"/>
</dbReference>
<evidence type="ECO:0000256" key="8">
    <source>
        <dbReference type="ARBA" id="ARBA00022763"/>
    </source>
</evidence>
<dbReference type="AlphaFoldDB" id="A0A2D2Q0H8"/>
<reference evidence="20 21" key="1">
    <citation type="submission" date="2016-11" db="EMBL/GenBank/DDBJ databases">
        <title>Complete genome sequence of thermophilic cyanobacteria strain Synechococcus sp. PCC6715.</title>
        <authorList>
            <person name="Tang J."/>
            <person name="Daroch M."/>
            <person name="Liang Y."/>
            <person name="Jiang D."/>
            <person name="Shah M."/>
        </authorList>
    </citation>
    <scope>NUCLEOTIDE SEQUENCE [LARGE SCALE GENOMIC DNA]</scope>
    <source>
        <strain evidence="20 21">PCC 6715</strain>
    </source>
</reference>
<keyword evidence="21" id="KW-1185">Reference proteome</keyword>
<keyword evidence="10 16" id="KW-0269">Exonuclease</keyword>
<keyword evidence="5 16" id="KW-0548">Nucleotidyltransferase</keyword>
<evidence type="ECO:0000256" key="12">
    <source>
        <dbReference type="ARBA" id="ARBA00023125"/>
    </source>
</evidence>
<dbReference type="CDD" id="cd09898">
    <property type="entry name" value="H3TH_53EXO"/>
    <property type="match status" value="1"/>
</dbReference>
<dbReference type="InterPro" id="IPR001098">
    <property type="entry name" value="DNA-dir_DNA_pol_A_palm_dom"/>
</dbReference>
<dbReference type="Pfam" id="PF01612">
    <property type="entry name" value="DNA_pol_A_exo1"/>
    <property type="match status" value="1"/>
</dbReference>
<evidence type="ECO:0000313" key="21">
    <source>
        <dbReference type="Proteomes" id="UP000231057"/>
    </source>
</evidence>
<evidence type="ECO:0000256" key="2">
    <source>
        <dbReference type="ARBA" id="ARBA00012417"/>
    </source>
</evidence>
<dbReference type="PRINTS" id="PR00868">
    <property type="entry name" value="DNAPOLI"/>
</dbReference>
<dbReference type="SMART" id="SM00474">
    <property type="entry name" value="35EXOc"/>
    <property type="match status" value="1"/>
</dbReference>
<dbReference type="InterPro" id="IPR020046">
    <property type="entry name" value="5-3_exonucl_a-hlix_arch_N"/>
</dbReference>
<dbReference type="CDD" id="cd08637">
    <property type="entry name" value="DNA_pol_A_pol_I_C"/>
    <property type="match status" value="1"/>
</dbReference>
<evidence type="ECO:0000256" key="10">
    <source>
        <dbReference type="ARBA" id="ARBA00022839"/>
    </source>
</evidence>
<dbReference type="Gene3D" id="3.30.70.370">
    <property type="match status" value="1"/>
</dbReference>
<dbReference type="GO" id="GO:0006302">
    <property type="term" value="P:double-strand break repair"/>
    <property type="evidence" value="ECO:0007669"/>
    <property type="project" value="TreeGrafter"/>
</dbReference>
<dbReference type="SUPFAM" id="SSF53098">
    <property type="entry name" value="Ribonuclease H-like"/>
    <property type="match status" value="1"/>
</dbReference>
<keyword evidence="7" id="KW-0540">Nuclease</keyword>
<evidence type="ECO:0000256" key="16">
    <source>
        <dbReference type="RuleBase" id="RU004460"/>
    </source>
</evidence>
<dbReference type="Gene3D" id="3.30.420.10">
    <property type="entry name" value="Ribonuclease H-like superfamily/Ribonuclease H"/>
    <property type="match status" value="1"/>
</dbReference>
<evidence type="ECO:0000259" key="19">
    <source>
        <dbReference type="SMART" id="SM00482"/>
    </source>
</evidence>
<dbReference type="InterPro" id="IPR012337">
    <property type="entry name" value="RNaseH-like_sf"/>
</dbReference>
<evidence type="ECO:0000256" key="7">
    <source>
        <dbReference type="ARBA" id="ARBA00022722"/>
    </source>
</evidence>
<evidence type="ECO:0000256" key="1">
    <source>
        <dbReference type="ARBA" id="ARBA00007705"/>
    </source>
</evidence>
<dbReference type="InterPro" id="IPR029060">
    <property type="entry name" value="PIN-like_dom_sf"/>
</dbReference>
<dbReference type="FunFam" id="1.20.1060.10:FF:000001">
    <property type="entry name" value="DNA polymerase I"/>
    <property type="match status" value="1"/>
</dbReference>
<dbReference type="GO" id="GO:0006261">
    <property type="term" value="P:DNA-templated DNA replication"/>
    <property type="evidence" value="ECO:0007669"/>
    <property type="project" value="UniProtKB-UniRule"/>
</dbReference>
<dbReference type="RefSeq" id="WP_099798316.1">
    <property type="nucleotide sequence ID" value="NZ_CP018092.1"/>
</dbReference>
<dbReference type="InterPro" id="IPR036397">
    <property type="entry name" value="RNaseH_sf"/>
</dbReference>
<dbReference type="SUPFAM" id="SSF47807">
    <property type="entry name" value="5' to 3' exonuclease, C-terminal subdomain"/>
    <property type="match status" value="1"/>
</dbReference>
<dbReference type="GO" id="GO:0008409">
    <property type="term" value="F:5'-3' exonuclease activity"/>
    <property type="evidence" value="ECO:0007669"/>
    <property type="project" value="UniProtKB-UniRule"/>
</dbReference>
<dbReference type="EC" id="2.7.7.7" evidence="2 15"/>
<dbReference type="GO" id="GO:0003887">
    <property type="term" value="F:DNA-directed DNA polymerase activity"/>
    <property type="evidence" value="ECO:0007669"/>
    <property type="project" value="UniProtKB-UniRule"/>
</dbReference>
<keyword evidence="4 16" id="KW-0808">Transferase</keyword>
<reference evidence="21" key="2">
    <citation type="journal article" date="2022" name="Front. Microbiol.">
        <title>Comparative Genomic Analysis Revealed Distinct Molecular Components and Organization of CO2-Concentrating Mechanism in Thermophilic Cyanobacteria.</title>
        <authorList>
            <person name="Tang J."/>
            <person name="Zhou H."/>
            <person name="Yao D."/>
            <person name="Riaz S."/>
            <person name="You D."/>
            <person name="Klepacz-Smolka A."/>
            <person name="Daroch M."/>
        </authorList>
    </citation>
    <scope>NUCLEOTIDE SEQUENCE [LARGE SCALE GENOMIC DNA]</scope>
    <source>
        <strain evidence="21">PCC 6715</strain>
    </source>
</reference>
<evidence type="ECO:0000256" key="11">
    <source>
        <dbReference type="ARBA" id="ARBA00022932"/>
    </source>
</evidence>
<comment type="function">
    <text evidence="16">In addition to polymerase activity, this DNA polymerase exhibits 3'-5' and 5'-3' exonuclease activity.</text>
</comment>
<name>A0A2D2Q0H8_PARLV</name>
<dbReference type="GO" id="GO:0008408">
    <property type="term" value="F:3'-5' exonuclease activity"/>
    <property type="evidence" value="ECO:0007669"/>
    <property type="project" value="UniProtKB-UniRule"/>
</dbReference>
<dbReference type="InterPro" id="IPR008918">
    <property type="entry name" value="HhH2"/>
</dbReference>
<dbReference type="FunFam" id="1.10.150.20:FF:000003">
    <property type="entry name" value="DNA polymerase I"/>
    <property type="match status" value="1"/>
</dbReference>
<dbReference type="InterPro" id="IPR002562">
    <property type="entry name" value="3'-5'_exonuclease_dom"/>
</dbReference>
<feature type="domain" description="5'-3' exonuclease" evidence="18">
    <location>
        <begin position="3"/>
        <end position="273"/>
    </location>
</feature>
<organism evidence="20 21">
    <name type="scientific">Parathermosynechococcus lividus PCC 6715</name>
    <dbReference type="NCBI Taxonomy" id="1917166"/>
    <lineage>
        <taxon>Bacteria</taxon>
        <taxon>Bacillati</taxon>
        <taxon>Cyanobacteriota</taxon>
        <taxon>Cyanophyceae</taxon>
        <taxon>Acaryochloridales</taxon>
        <taxon>Thermosynechococcaceae</taxon>
        <taxon>Parathermosynechococcus</taxon>
    </lineage>
</organism>
<evidence type="ECO:0000256" key="6">
    <source>
        <dbReference type="ARBA" id="ARBA00022705"/>
    </source>
</evidence>
<dbReference type="SUPFAM" id="SSF56672">
    <property type="entry name" value="DNA/RNA polymerases"/>
    <property type="match status" value="1"/>
</dbReference>
<keyword evidence="8 16" id="KW-0227">DNA damage</keyword>
<dbReference type="PANTHER" id="PTHR10133">
    <property type="entry name" value="DNA POLYMERASE I"/>
    <property type="match status" value="1"/>
</dbReference>
<dbReference type="InterPro" id="IPR036279">
    <property type="entry name" value="5-3_exonuclease_C_sf"/>
</dbReference>
<dbReference type="InterPro" id="IPR018320">
    <property type="entry name" value="DNA_polymerase_1"/>
</dbReference>
<gene>
    <name evidence="16" type="primary">polA</name>
    <name evidence="20" type="ORF">BRW62_03505</name>
</gene>
<keyword evidence="13 16" id="KW-0234">DNA repair</keyword>
<comment type="similarity">
    <text evidence="1 16">Belongs to the DNA polymerase type-A family.</text>
</comment>
<sequence>MSAPTLLLIDGHSLAFRAYYAFSKGRDGGLRTSTGIPTSVCFGFLKTLLEILEQQPSEHVAIAFDLAEPTFRHGVDENYKAGRAETPEEFIVDVENLQALLRALRLPLLTCAGYEADDVIGTVAHRLRQQGWRVTIVSGDRDLFQLIDRDGLVQVMYLSTHQGSKARPELFDAVKVQQKMGVWPEQIVDYKALCGDTSDRIPGIKGIGPKTAVQLLSQYPTLEAIYAHLSEIKPASLKAKLTTGEADARHSQTLAQIVLDVPLTLDLNHLRLSPFDWPALDHLLNRLEFRALRMQLQDLHLRLGGTLAEMELAPDEPEQTWFFSAEETPAPLQVQLIETPEQLSALINTLEACTDTAHPVAWDTETTGLSPRDATLVGIGCCWGAAADQVAYLPLGHKAGTNLPLAETLEALRPILENDRYPKVLQNAKFDRLVLRFQGIQLQGVVFDTMLASYVLNPEASHNLKDICQRYLPIQSQRYRSLVGKDQTLADLSPAAVAQYCGLDVYATYLLKDKLEADLTPRLRQLLLEVELPLEPILAEMEATGIRIDSDYLRHLSQDIDAQLNTIQQQAWELVGTPFNLASPKQLSELLFGTLGLDTKKTHKTKLGYSTDAATLEKLQGDHPIIDLVLAYRTLAKLKSTYVDVLPTLVRPDTGRVHTDFNQAVTATGRLSSSNPNLQNIPIRTEFSRQIRKAFVPEPGNLMVAADYSQIELRILAHLSQEPELVGAYQRGEDVHRLTAQFLLEKTEITASDRRLGKIINFGIIYGMGAQRFAREAGVSVADAKAFIQRFYERYPGVFGYLRQMERLALSQGYVETILGRRRYFQFESQELQQLRGTSPEEIATLDTSQLNMTNYERGLLRAAANAPIQGSSADIIKCAMVKLAPLLKSQQAQLLLQVHDELVLEMPPRAWEQLQVQIPQIMTTVVPLSVPLQVDIYAAANWLEAK</sequence>
<keyword evidence="6 16" id="KW-0235">DNA replication</keyword>
<evidence type="ECO:0000256" key="14">
    <source>
        <dbReference type="ARBA" id="ARBA00049244"/>
    </source>
</evidence>
<feature type="domain" description="3'-5' exonuclease" evidence="17">
    <location>
        <begin position="334"/>
        <end position="520"/>
    </location>
</feature>
<dbReference type="SUPFAM" id="SSF88723">
    <property type="entry name" value="PIN domain-like"/>
    <property type="match status" value="1"/>
</dbReference>
<dbReference type="Pfam" id="PF01367">
    <property type="entry name" value="5_3_exonuc"/>
    <property type="match status" value="1"/>
</dbReference>
<dbReference type="Gene3D" id="3.40.50.1010">
    <property type="entry name" value="5'-nuclease"/>
    <property type="match status" value="1"/>
</dbReference>
<evidence type="ECO:0000256" key="5">
    <source>
        <dbReference type="ARBA" id="ARBA00022695"/>
    </source>
</evidence>
<evidence type="ECO:0000256" key="4">
    <source>
        <dbReference type="ARBA" id="ARBA00022679"/>
    </source>
</evidence>
<feature type="domain" description="DNA-directed DNA polymerase family A palm" evidence="19">
    <location>
        <begin position="688"/>
        <end position="911"/>
    </location>
</feature>
<keyword evidence="9 16" id="KW-0378">Hydrolase</keyword>
<keyword evidence="11 16" id="KW-0239">DNA-directed DNA polymerase</keyword>
<dbReference type="Gene3D" id="1.20.1060.10">
    <property type="entry name" value="Taq DNA Polymerase, Chain T, domain 4"/>
    <property type="match status" value="1"/>
</dbReference>
<dbReference type="InterPro" id="IPR002421">
    <property type="entry name" value="5-3_exonuclease"/>
</dbReference>
<dbReference type="CDD" id="cd06139">
    <property type="entry name" value="DNA_polA_I_Ecoli_like_exo"/>
    <property type="match status" value="1"/>
</dbReference>
<comment type="catalytic activity">
    <reaction evidence="14 16">
        <text>DNA(n) + a 2'-deoxyribonucleoside 5'-triphosphate = DNA(n+1) + diphosphate</text>
        <dbReference type="Rhea" id="RHEA:22508"/>
        <dbReference type="Rhea" id="RHEA-COMP:17339"/>
        <dbReference type="Rhea" id="RHEA-COMP:17340"/>
        <dbReference type="ChEBI" id="CHEBI:33019"/>
        <dbReference type="ChEBI" id="CHEBI:61560"/>
        <dbReference type="ChEBI" id="CHEBI:173112"/>
        <dbReference type="EC" id="2.7.7.7"/>
    </reaction>
</comment>